<organism evidence="1">
    <name type="scientific">Arundo donax</name>
    <name type="common">Giant reed</name>
    <name type="synonym">Donax arundinaceus</name>
    <dbReference type="NCBI Taxonomy" id="35708"/>
    <lineage>
        <taxon>Eukaryota</taxon>
        <taxon>Viridiplantae</taxon>
        <taxon>Streptophyta</taxon>
        <taxon>Embryophyta</taxon>
        <taxon>Tracheophyta</taxon>
        <taxon>Spermatophyta</taxon>
        <taxon>Magnoliopsida</taxon>
        <taxon>Liliopsida</taxon>
        <taxon>Poales</taxon>
        <taxon>Poaceae</taxon>
        <taxon>PACMAD clade</taxon>
        <taxon>Arundinoideae</taxon>
        <taxon>Arundineae</taxon>
        <taxon>Arundo</taxon>
    </lineage>
</organism>
<sequence>MLPNCTIRRLRT</sequence>
<evidence type="ECO:0000313" key="1">
    <source>
        <dbReference type="EMBL" id="JAD99446.1"/>
    </source>
</evidence>
<reference evidence="1" key="1">
    <citation type="submission" date="2014-09" db="EMBL/GenBank/DDBJ databases">
        <authorList>
            <person name="Magalhaes I.L.F."/>
            <person name="Oliveira U."/>
            <person name="Santos F.R."/>
            <person name="Vidigal T.H.D.A."/>
            <person name="Brescovit A.D."/>
            <person name="Santos A.J."/>
        </authorList>
    </citation>
    <scope>NUCLEOTIDE SEQUENCE</scope>
    <source>
        <tissue evidence="1">Shoot tissue taken approximately 20 cm above the soil surface</tissue>
    </source>
</reference>
<protein>
    <submittedName>
        <fullName evidence="1">Uncharacterized protein</fullName>
    </submittedName>
</protein>
<accession>A0A0A9EH84</accession>
<proteinExistence type="predicted"/>
<dbReference type="EMBL" id="GBRH01198449">
    <property type="protein sequence ID" value="JAD99446.1"/>
    <property type="molecule type" value="Transcribed_RNA"/>
</dbReference>
<reference evidence="1" key="2">
    <citation type="journal article" date="2015" name="Data Brief">
        <title>Shoot transcriptome of the giant reed, Arundo donax.</title>
        <authorList>
            <person name="Barrero R.A."/>
            <person name="Guerrero F.D."/>
            <person name="Moolhuijzen P."/>
            <person name="Goolsby J.A."/>
            <person name="Tidwell J."/>
            <person name="Bellgard S.E."/>
            <person name="Bellgard M.I."/>
        </authorList>
    </citation>
    <scope>NUCLEOTIDE SEQUENCE</scope>
    <source>
        <tissue evidence="1">Shoot tissue taken approximately 20 cm above the soil surface</tissue>
    </source>
</reference>
<name>A0A0A9EH84_ARUDO</name>